<keyword evidence="3" id="KW-1185">Reference proteome</keyword>
<gene>
    <name evidence="2" type="ORF">BFC18_15165</name>
</gene>
<dbReference type="Pfam" id="PF19577">
    <property type="entry name" value="DcaP"/>
    <property type="match status" value="1"/>
</dbReference>
<evidence type="ECO:0008006" key="4">
    <source>
        <dbReference type="Google" id="ProtNLM"/>
    </source>
</evidence>
<dbReference type="STRING" id="1656094.BFC18_15165"/>
<dbReference type="InterPro" id="IPR045748">
    <property type="entry name" value="DcaP"/>
</dbReference>
<protein>
    <recommendedName>
        <fullName evidence="4">Porin</fullName>
    </recommendedName>
</protein>
<accession>A0A1E7Z971</accession>
<reference evidence="2 3" key="1">
    <citation type="submission" date="2016-08" db="EMBL/GenBank/DDBJ databases">
        <authorList>
            <person name="Seilhamer J.J."/>
        </authorList>
    </citation>
    <scope>NUCLEOTIDE SEQUENCE [LARGE SCALE GENOMIC DNA]</scope>
    <source>
        <strain evidence="2 3">KCTC 42603</strain>
    </source>
</reference>
<organism evidence="2 3">
    <name type="scientific">Alteromonas confluentis</name>
    <dbReference type="NCBI Taxonomy" id="1656094"/>
    <lineage>
        <taxon>Bacteria</taxon>
        <taxon>Pseudomonadati</taxon>
        <taxon>Pseudomonadota</taxon>
        <taxon>Gammaproteobacteria</taxon>
        <taxon>Alteromonadales</taxon>
        <taxon>Alteromonadaceae</taxon>
        <taxon>Alteromonas/Salinimonas group</taxon>
        <taxon>Alteromonas</taxon>
    </lineage>
</organism>
<evidence type="ECO:0000313" key="2">
    <source>
        <dbReference type="EMBL" id="OFC70069.1"/>
    </source>
</evidence>
<dbReference type="AlphaFoldDB" id="A0A1E7Z971"/>
<dbReference type="OrthoDB" id="190887at2"/>
<dbReference type="SUPFAM" id="SSF56935">
    <property type="entry name" value="Porins"/>
    <property type="match status" value="1"/>
</dbReference>
<feature type="signal peptide" evidence="1">
    <location>
        <begin position="1"/>
        <end position="25"/>
    </location>
</feature>
<feature type="chain" id="PRO_5009209528" description="Porin" evidence="1">
    <location>
        <begin position="26"/>
        <end position="375"/>
    </location>
</feature>
<keyword evidence="1" id="KW-0732">Signal</keyword>
<name>A0A1E7Z971_9ALTE</name>
<evidence type="ECO:0000313" key="3">
    <source>
        <dbReference type="Proteomes" id="UP000175691"/>
    </source>
</evidence>
<sequence length="375" mass="41144">MKNLIKPTLLSITLCGLFTSSNLQAIELYSSGSGDNITKVSIGGYAKVDVRHVNGDIAYQDYWVGNFPGGEPTDTSTTGFNVKESRLSMTVQHGEVTGYMEIDFYGGGGNEIVSNSSNVRLRHFYIKYKNWMAGQNWSTFMPLKALPEALDFGGPHVGEVFSRAVQVRYTTGNWQFAIENPETWGDGDIGAPSSALGLTGDQADPDEDTPDFVARYNLNKDWGSLSFGALVRIIDQGGIDETGTAFIMSGAIPTFGKDDLRFQVSSGDLGRYAAAAMVNDIVRDPRTDEIVVEETTAFTVAYRHFWNESMRSTAFYGTAETDVTELKRAHWGVNLIDSVTKHLDVGVEIGNYAIKDAAIEDIDSNYLQLSAKFTF</sequence>
<dbReference type="EMBL" id="MDHN01000031">
    <property type="protein sequence ID" value="OFC70069.1"/>
    <property type="molecule type" value="Genomic_DNA"/>
</dbReference>
<evidence type="ECO:0000256" key="1">
    <source>
        <dbReference type="SAM" id="SignalP"/>
    </source>
</evidence>
<dbReference type="Proteomes" id="UP000175691">
    <property type="component" value="Unassembled WGS sequence"/>
</dbReference>
<comment type="caution">
    <text evidence="2">The sequence shown here is derived from an EMBL/GenBank/DDBJ whole genome shotgun (WGS) entry which is preliminary data.</text>
</comment>
<proteinExistence type="predicted"/>